<dbReference type="AlphaFoldDB" id="A0A553HVV8"/>
<dbReference type="GO" id="GO:0016787">
    <property type="term" value="F:hydrolase activity"/>
    <property type="evidence" value="ECO:0007669"/>
    <property type="project" value="UniProtKB-KW"/>
</dbReference>
<dbReference type="PANTHER" id="PTHR43798">
    <property type="entry name" value="MONOACYLGLYCEROL LIPASE"/>
    <property type="match status" value="1"/>
</dbReference>
<dbReference type="Gene3D" id="3.40.50.1820">
    <property type="entry name" value="alpha/beta hydrolase"/>
    <property type="match status" value="1"/>
</dbReference>
<evidence type="ECO:0000256" key="1">
    <source>
        <dbReference type="ARBA" id="ARBA00022801"/>
    </source>
</evidence>
<evidence type="ECO:0000313" key="3">
    <source>
        <dbReference type="EMBL" id="TRX92091.1"/>
    </source>
</evidence>
<gene>
    <name evidence="3" type="ORF">FHL15_006958</name>
</gene>
<dbReference type="OrthoDB" id="2498029at2759"/>
<dbReference type="PANTHER" id="PTHR43798:SF31">
    <property type="entry name" value="AB HYDROLASE SUPERFAMILY PROTEIN YCLE"/>
    <property type="match status" value="1"/>
</dbReference>
<proteinExistence type="predicted"/>
<keyword evidence="4" id="KW-1185">Reference proteome</keyword>
<dbReference type="InterPro" id="IPR050266">
    <property type="entry name" value="AB_hydrolase_sf"/>
</dbReference>
<evidence type="ECO:0000259" key="2">
    <source>
        <dbReference type="Pfam" id="PF12697"/>
    </source>
</evidence>
<dbReference type="SUPFAM" id="SSF53474">
    <property type="entry name" value="alpha/beta-Hydrolases"/>
    <property type="match status" value="1"/>
</dbReference>
<reference evidence="4" key="1">
    <citation type="submission" date="2019-06" db="EMBL/GenBank/DDBJ databases">
        <title>Draft genome sequence of the griseofulvin-producing fungus Xylaria cubensis strain G536.</title>
        <authorList>
            <person name="Mead M.E."/>
            <person name="Raja H.A."/>
            <person name="Steenwyk J.L."/>
            <person name="Knowles S.L."/>
            <person name="Oberlies N.H."/>
            <person name="Rokas A."/>
        </authorList>
    </citation>
    <scope>NUCLEOTIDE SEQUENCE [LARGE SCALE GENOMIC DNA]</scope>
    <source>
        <strain evidence="4">G536</strain>
    </source>
</reference>
<feature type="domain" description="AB hydrolase-1" evidence="2">
    <location>
        <begin position="6"/>
        <end position="168"/>
    </location>
</feature>
<evidence type="ECO:0000313" key="4">
    <source>
        <dbReference type="Proteomes" id="UP000319160"/>
    </source>
</evidence>
<dbReference type="EMBL" id="VFLP01000039">
    <property type="protein sequence ID" value="TRX92091.1"/>
    <property type="molecule type" value="Genomic_DNA"/>
</dbReference>
<accession>A0A553HVV8</accession>
<sequence length="184" mass="20058">MGQKAGYILVGHSMGGKVVQHYAAANTSLSLKGLVLVAPAPLGGLDFPPEAKAQQRAAYQSADGVRFVLENVLTARPGTLEEVAMNQCIRDSMRGNEAATAAWPDYACAEDYGDLEDKIKVPVLVLRGDKDFERDLVGQLGAKLNWIHKTIEDCGHLIPLEKPERLAEEMMRFVKQVSTEDHVG</sequence>
<protein>
    <recommendedName>
        <fullName evidence="2">AB hydrolase-1 domain-containing protein</fullName>
    </recommendedName>
</protein>
<dbReference type="GO" id="GO:0016020">
    <property type="term" value="C:membrane"/>
    <property type="evidence" value="ECO:0007669"/>
    <property type="project" value="TreeGrafter"/>
</dbReference>
<dbReference type="Proteomes" id="UP000319160">
    <property type="component" value="Unassembled WGS sequence"/>
</dbReference>
<dbReference type="InterPro" id="IPR029058">
    <property type="entry name" value="AB_hydrolase_fold"/>
</dbReference>
<keyword evidence="1" id="KW-0378">Hydrolase</keyword>
<comment type="caution">
    <text evidence="3">The sequence shown here is derived from an EMBL/GenBank/DDBJ whole genome shotgun (WGS) entry which is preliminary data.</text>
</comment>
<dbReference type="Pfam" id="PF12697">
    <property type="entry name" value="Abhydrolase_6"/>
    <property type="match status" value="1"/>
</dbReference>
<dbReference type="STRING" id="2512241.A0A553HVV8"/>
<organism evidence="3 4">
    <name type="scientific">Xylaria flabelliformis</name>
    <dbReference type="NCBI Taxonomy" id="2512241"/>
    <lineage>
        <taxon>Eukaryota</taxon>
        <taxon>Fungi</taxon>
        <taxon>Dikarya</taxon>
        <taxon>Ascomycota</taxon>
        <taxon>Pezizomycotina</taxon>
        <taxon>Sordariomycetes</taxon>
        <taxon>Xylariomycetidae</taxon>
        <taxon>Xylariales</taxon>
        <taxon>Xylariaceae</taxon>
        <taxon>Xylaria</taxon>
    </lineage>
</organism>
<name>A0A553HVV8_9PEZI</name>
<dbReference type="InterPro" id="IPR000073">
    <property type="entry name" value="AB_hydrolase_1"/>
</dbReference>